<evidence type="ECO:0000256" key="1">
    <source>
        <dbReference type="SAM" id="Coils"/>
    </source>
</evidence>
<gene>
    <name evidence="3" type="ORF">A4U43_C07F26090</name>
</gene>
<dbReference type="AlphaFoldDB" id="A0A5P1EGX0"/>
<dbReference type="Proteomes" id="UP000243459">
    <property type="component" value="Chromosome 7"/>
</dbReference>
<sequence length="382" mass="42498">MTSIRASSRYSSHSQPSPDLENPSSNRMDSATKSRALVRARSGDVVPTKSKNPSANTNFVGTMVKKLMEKKSNNLRPNGPLPIAAAVKGNGKGKSNAASNLTTLLNRKLFHKTSSAPGGGGGGALTEVKANTRTLSMVLRSERELLFQNKDCQDQIQELRLLLDEKSREVEKLKDLCLKQREEIKALKDAILFPDVMNSQLHELFEKQGSELKQARNIIPCLQKQVSSLTGQLQCLAEDLAEVKADKYVERKCFDRHSSPQTPISNLEAQNSLECSSECPVTYGSPDEMVMKDLNPCLTPWFSKTKSKEYDQISGYDFPSKNRSFKNSAEFSPNFSSCRDGILSKSSEHCQQPRHCFSTARKIYKSDESKCSTGKLKLQNMF</sequence>
<evidence type="ECO:0000313" key="4">
    <source>
        <dbReference type="Proteomes" id="UP000243459"/>
    </source>
</evidence>
<organism evidence="3 4">
    <name type="scientific">Asparagus officinalis</name>
    <name type="common">Garden asparagus</name>
    <dbReference type="NCBI Taxonomy" id="4686"/>
    <lineage>
        <taxon>Eukaryota</taxon>
        <taxon>Viridiplantae</taxon>
        <taxon>Streptophyta</taxon>
        <taxon>Embryophyta</taxon>
        <taxon>Tracheophyta</taxon>
        <taxon>Spermatophyta</taxon>
        <taxon>Magnoliopsida</taxon>
        <taxon>Liliopsida</taxon>
        <taxon>Asparagales</taxon>
        <taxon>Asparagaceae</taxon>
        <taxon>Asparagoideae</taxon>
        <taxon>Asparagus</taxon>
    </lineage>
</organism>
<feature type="compositionally biased region" description="Polar residues" evidence="2">
    <location>
        <begin position="22"/>
        <end position="33"/>
    </location>
</feature>
<feature type="coiled-coil region" evidence="1">
    <location>
        <begin position="149"/>
        <end position="190"/>
    </location>
</feature>
<dbReference type="PANTHER" id="PTHR35493">
    <property type="entry name" value="STRUCTURAL MAINTENANCE OF CHROMOSOMES PROTEIN"/>
    <property type="match status" value="1"/>
</dbReference>
<dbReference type="OrthoDB" id="760436at2759"/>
<feature type="compositionally biased region" description="Low complexity" evidence="2">
    <location>
        <begin position="1"/>
        <end position="17"/>
    </location>
</feature>
<dbReference type="Gramene" id="ONK64447">
    <property type="protein sequence ID" value="ONK64447"/>
    <property type="gene ID" value="A4U43_C07F26090"/>
</dbReference>
<dbReference type="EMBL" id="CM007387">
    <property type="protein sequence ID" value="ONK64447.1"/>
    <property type="molecule type" value="Genomic_DNA"/>
</dbReference>
<proteinExistence type="predicted"/>
<evidence type="ECO:0000313" key="3">
    <source>
        <dbReference type="EMBL" id="ONK64447.1"/>
    </source>
</evidence>
<dbReference type="OMA" id="DACNSWE"/>
<keyword evidence="1" id="KW-0175">Coiled coil</keyword>
<feature type="region of interest" description="Disordered" evidence="2">
    <location>
        <begin position="1"/>
        <end position="57"/>
    </location>
</feature>
<accession>A0A5P1EGX0</accession>
<name>A0A5P1EGX0_ASPOF</name>
<evidence type="ECO:0000256" key="2">
    <source>
        <dbReference type="SAM" id="MobiDB-lite"/>
    </source>
</evidence>
<protein>
    <submittedName>
        <fullName evidence="3">Uncharacterized protein</fullName>
    </submittedName>
</protein>
<dbReference type="PANTHER" id="PTHR35493:SF1">
    <property type="entry name" value="STRUCTURAL MAINTENANCE OF CHROMOSOMES PROTEIN"/>
    <property type="match status" value="1"/>
</dbReference>
<keyword evidence="4" id="KW-1185">Reference proteome</keyword>
<reference evidence="4" key="1">
    <citation type="journal article" date="2017" name="Nat. Commun.">
        <title>The asparagus genome sheds light on the origin and evolution of a young Y chromosome.</title>
        <authorList>
            <person name="Harkess A."/>
            <person name="Zhou J."/>
            <person name="Xu C."/>
            <person name="Bowers J.E."/>
            <person name="Van der Hulst R."/>
            <person name="Ayyampalayam S."/>
            <person name="Mercati F."/>
            <person name="Riccardi P."/>
            <person name="McKain M.R."/>
            <person name="Kakrana A."/>
            <person name="Tang H."/>
            <person name="Ray J."/>
            <person name="Groenendijk J."/>
            <person name="Arikit S."/>
            <person name="Mathioni S.M."/>
            <person name="Nakano M."/>
            <person name="Shan H."/>
            <person name="Telgmann-Rauber A."/>
            <person name="Kanno A."/>
            <person name="Yue Z."/>
            <person name="Chen H."/>
            <person name="Li W."/>
            <person name="Chen Y."/>
            <person name="Xu X."/>
            <person name="Zhang Y."/>
            <person name="Luo S."/>
            <person name="Chen H."/>
            <person name="Gao J."/>
            <person name="Mao Z."/>
            <person name="Pires J.C."/>
            <person name="Luo M."/>
            <person name="Kudrna D."/>
            <person name="Wing R.A."/>
            <person name="Meyers B.C."/>
            <person name="Yi K."/>
            <person name="Kong H."/>
            <person name="Lavrijsen P."/>
            <person name="Sunseri F."/>
            <person name="Falavigna A."/>
            <person name="Ye Y."/>
            <person name="Leebens-Mack J.H."/>
            <person name="Chen G."/>
        </authorList>
    </citation>
    <scope>NUCLEOTIDE SEQUENCE [LARGE SCALE GENOMIC DNA]</scope>
    <source>
        <strain evidence="4">cv. DH0086</strain>
    </source>
</reference>